<evidence type="ECO:0000256" key="1">
    <source>
        <dbReference type="SAM" id="MobiDB-lite"/>
    </source>
</evidence>
<accession>A0AAU9G5Y2</accession>
<name>A0AAU9G5Y2_DROMD</name>
<feature type="region of interest" description="Disordered" evidence="1">
    <location>
        <begin position="231"/>
        <end position="250"/>
    </location>
</feature>
<dbReference type="AlphaFoldDB" id="A0AAU9G5Y2"/>
<evidence type="ECO:0000313" key="2">
    <source>
        <dbReference type="EMBL" id="BFG02921.1"/>
    </source>
</evidence>
<dbReference type="Proteomes" id="UP001500889">
    <property type="component" value="Chromosome A"/>
</dbReference>
<sequence>MGRPRTIDVTNLVVEYPDKNICRCVLCDRTLSGCLRSNIKRHYQRLHPEVVLPRPQGKGAPVETKDKGTPVEAKKTVTRVRRMGRVPLVDTLTLAKLLPDGKHCRCRICDKTLIYVSANVRRHYKNYHPQYIPDQTVAHPPAENRKHLRRSQTKSSPGLDPAKAKSSTKESGDEEEDHPSGQLSNEHFDSIFIGKTEVQEVEEDEELSDDQLVDADEMRFSEALNQTVPAISAPLSMRNSPSAPTSSSSFSIGATTTLSGDDASYLQYLGNKFGKYSARTKHTVQFQINRILYRADIGCFDKTEAKKLNESEKV</sequence>
<reference evidence="2 3" key="1">
    <citation type="submission" date="2024-02" db="EMBL/GenBank/DDBJ databases">
        <title>A chromosome-level genome assembly of Drosophila madeirensis, a fruit fly species endemic to Madeira island.</title>
        <authorList>
            <person name="Tomihara K."/>
            <person name="Llopart A."/>
            <person name="Yamamoto D."/>
        </authorList>
    </citation>
    <scope>NUCLEOTIDE SEQUENCE [LARGE SCALE GENOMIC DNA]</scope>
    <source>
        <strain evidence="2 3">RF1</strain>
    </source>
</reference>
<evidence type="ECO:0000313" key="3">
    <source>
        <dbReference type="Proteomes" id="UP001500889"/>
    </source>
</evidence>
<protein>
    <recommendedName>
        <fullName evidence="4">C2H2-type domain-containing protein</fullName>
    </recommendedName>
</protein>
<feature type="region of interest" description="Disordered" evidence="1">
    <location>
        <begin position="131"/>
        <end position="187"/>
    </location>
</feature>
<organism evidence="2 3">
    <name type="scientific">Drosophila madeirensis</name>
    <name type="common">Fruit fly</name>
    <dbReference type="NCBI Taxonomy" id="30013"/>
    <lineage>
        <taxon>Eukaryota</taxon>
        <taxon>Metazoa</taxon>
        <taxon>Ecdysozoa</taxon>
        <taxon>Arthropoda</taxon>
        <taxon>Hexapoda</taxon>
        <taxon>Insecta</taxon>
        <taxon>Pterygota</taxon>
        <taxon>Neoptera</taxon>
        <taxon>Endopterygota</taxon>
        <taxon>Diptera</taxon>
        <taxon>Brachycera</taxon>
        <taxon>Muscomorpha</taxon>
        <taxon>Ephydroidea</taxon>
        <taxon>Drosophilidae</taxon>
        <taxon>Drosophila</taxon>
        <taxon>Sophophora</taxon>
    </lineage>
</organism>
<proteinExistence type="predicted"/>
<feature type="compositionally biased region" description="Low complexity" evidence="1">
    <location>
        <begin position="240"/>
        <end position="250"/>
    </location>
</feature>
<evidence type="ECO:0008006" key="4">
    <source>
        <dbReference type="Google" id="ProtNLM"/>
    </source>
</evidence>
<keyword evidence="3" id="KW-1185">Reference proteome</keyword>
<dbReference type="EMBL" id="AP029266">
    <property type="protein sequence ID" value="BFG02921.1"/>
    <property type="molecule type" value="Genomic_DNA"/>
</dbReference>
<gene>
    <name evidence="2" type="ORF">DMAD_02294</name>
</gene>